<evidence type="ECO:0000259" key="10">
    <source>
        <dbReference type="SMART" id="SM00363"/>
    </source>
</evidence>
<dbReference type="FunFam" id="3.10.290.10:FF:000003">
    <property type="entry name" value="Pseudouridine synthase"/>
    <property type="match status" value="1"/>
</dbReference>
<comment type="similarity">
    <text evidence="1 8">Belongs to the pseudouridine synthase RsuA family.</text>
</comment>
<dbReference type="EC" id="5.4.99.-" evidence="8"/>
<dbReference type="InterPro" id="IPR050343">
    <property type="entry name" value="RsuA_PseudoU_synthase"/>
</dbReference>
<evidence type="ECO:0000256" key="6">
    <source>
        <dbReference type="ARBA" id="ARBA00037383"/>
    </source>
</evidence>
<dbReference type="Pfam" id="PF01479">
    <property type="entry name" value="S4"/>
    <property type="match status" value="1"/>
</dbReference>
<dbReference type="RefSeq" id="WP_216127962.1">
    <property type="nucleotide sequence ID" value="NZ_CP064782.1"/>
</dbReference>
<keyword evidence="3 7" id="KW-0694">RNA-binding</keyword>
<feature type="compositionally biased region" description="Low complexity" evidence="9">
    <location>
        <begin position="13"/>
        <end position="23"/>
    </location>
</feature>
<comment type="function">
    <text evidence="6">Responsible for synthesis of pseudouridine from uracil-2605 in 23S ribosomal RNA.</text>
</comment>
<dbReference type="FunFam" id="3.30.70.1560:FF:000001">
    <property type="entry name" value="Pseudouridine synthase"/>
    <property type="match status" value="1"/>
</dbReference>
<dbReference type="GO" id="GO:0160139">
    <property type="term" value="F:23S rRNA pseudouridine(2605) synthase activity"/>
    <property type="evidence" value="ECO:0007669"/>
    <property type="project" value="UniProtKB-EC"/>
</dbReference>
<keyword evidence="4 8" id="KW-0413">Isomerase</keyword>
<keyword evidence="2" id="KW-0698">rRNA processing</keyword>
<dbReference type="InterPro" id="IPR002942">
    <property type="entry name" value="S4_RNA-bd"/>
</dbReference>
<dbReference type="InterPro" id="IPR006145">
    <property type="entry name" value="PsdUridine_synth_RsuA/RluA"/>
</dbReference>
<feature type="domain" description="RNA-binding S4" evidence="10">
    <location>
        <begin position="143"/>
        <end position="205"/>
    </location>
</feature>
<evidence type="ECO:0000256" key="1">
    <source>
        <dbReference type="ARBA" id="ARBA00008348"/>
    </source>
</evidence>
<dbReference type="PROSITE" id="PS50889">
    <property type="entry name" value="S4"/>
    <property type="match status" value="1"/>
</dbReference>
<accession>A0A975XUV0</accession>
<protein>
    <recommendedName>
        <fullName evidence="8">Pseudouridine synthase</fullName>
        <ecNumber evidence="8">5.4.99.-</ecNumber>
    </recommendedName>
</protein>
<dbReference type="CDD" id="cd00165">
    <property type="entry name" value="S4"/>
    <property type="match status" value="1"/>
</dbReference>
<comment type="catalytic activity">
    <reaction evidence="5">
        <text>uridine(2605) in 23S rRNA = pseudouridine(2605) in 23S rRNA</text>
        <dbReference type="Rhea" id="RHEA:42520"/>
        <dbReference type="Rhea" id="RHEA-COMP:10095"/>
        <dbReference type="Rhea" id="RHEA-COMP:10096"/>
        <dbReference type="ChEBI" id="CHEBI:65314"/>
        <dbReference type="ChEBI" id="CHEBI:65315"/>
        <dbReference type="EC" id="5.4.99.22"/>
    </reaction>
</comment>
<evidence type="ECO:0000256" key="7">
    <source>
        <dbReference type="PROSITE-ProRule" id="PRU00182"/>
    </source>
</evidence>
<dbReference type="Proteomes" id="UP000683428">
    <property type="component" value="Chromosome"/>
</dbReference>
<dbReference type="EMBL" id="CP064782">
    <property type="protein sequence ID" value="QWT49140.1"/>
    <property type="molecule type" value="Genomic_DNA"/>
</dbReference>
<reference evidence="11" key="1">
    <citation type="submission" date="2020-11" db="EMBL/GenBank/DDBJ databases">
        <title>Azospira inquinata sp. nov.</title>
        <authorList>
            <person name="Moe W.M."/>
            <person name="Mikes M.C."/>
        </authorList>
    </citation>
    <scope>NUCLEOTIDE SEQUENCE</scope>
    <source>
        <strain evidence="11">Azo-3</strain>
    </source>
</reference>
<dbReference type="KEGG" id="aiq:Azoinq_00520"/>
<evidence type="ECO:0000256" key="2">
    <source>
        <dbReference type="ARBA" id="ARBA00022552"/>
    </source>
</evidence>
<name>A0A975XUV0_9RHOO</name>
<evidence type="ECO:0000256" key="9">
    <source>
        <dbReference type="SAM" id="MobiDB-lite"/>
    </source>
</evidence>
<evidence type="ECO:0000256" key="5">
    <source>
        <dbReference type="ARBA" id="ARBA00036944"/>
    </source>
</evidence>
<dbReference type="SMART" id="SM00363">
    <property type="entry name" value="S4"/>
    <property type="match status" value="1"/>
</dbReference>
<dbReference type="GO" id="GO:0003723">
    <property type="term" value="F:RNA binding"/>
    <property type="evidence" value="ECO:0007669"/>
    <property type="project" value="UniProtKB-KW"/>
</dbReference>
<dbReference type="FunFam" id="3.30.70.580:FF:000009">
    <property type="entry name" value="Pseudouridine synthase"/>
    <property type="match status" value="1"/>
</dbReference>
<dbReference type="GO" id="GO:0005829">
    <property type="term" value="C:cytosol"/>
    <property type="evidence" value="ECO:0007669"/>
    <property type="project" value="UniProtKB-ARBA"/>
</dbReference>
<feature type="compositionally biased region" description="Basic and acidic residues" evidence="9">
    <location>
        <begin position="94"/>
        <end position="103"/>
    </location>
</feature>
<evidence type="ECO:0000256" key="8">
    <source>
        <dbReference type="RuleBase" id="RU003887"/>
    </source>
</evidence>
<sequence>MPNQSDRKKRPAAPKSPSSRSEGQGAGRGKAPRGRGAARQEGAEDSRGGRRPAGSKSPARFQPPQPRESLPGGRGRRRPVAPPSAQDWDDGEEWVERRGRSGDGDSPTESPEPARRGRPAQGRSGARAGGRGTVALAAEDKPERLHKLLAQSGVGSRREMEEWITAGRVNVNGETATLGLVVSPGDRVKVNGRLVNLKFAASRVPRVILYHKPEGQIVSRADPEGRESVFDALPRMRGGRWIAIGRLDYNTSGLLLFTTSGELANRLMHPRYNLRREYAARVLGEMEPEALAQLTQGVELEDGVAQFATLEDGGGQGANHWYRVSLFEGRNREVRRMFEAVGATVSRLIRLSYGPFVLPSNLKRGQVRELTEAEVAKLMGDFGLPVPKITPLRDKNKRR</sequence>
<organism evidence="11 12">
    <name type="scientific">Azospira inquinata</name>
    <dbReference type="NCBI Taxonomy" id="2785627"/>
    <lineage>
        <taxon>Bacteria</taxon>
        <taxon>Pseudomonadati</taxon>
        <taxon>Pseudomonadota</taxon>
        <taxon>Betaproteobacteria</taxon>
        <taxon>Rhodocyclales</taxon>
        <taxon>Rhodocyclaceae</taxon>
        <taxon>Azospira</taxon>
    </lineage>
</organism>
<gene>
    <name evidence="11" type="ORF">Azoinq_00520</name>
</gene>
<dbReference type="InterPro" id="IPR018496">
    <property type="entry name" value="PsdUridine_synth_RsuA/RluB_CS"/>
</dbReference>
<dbReference type="AlphaFoldDB" id="A0A975XUV0"/>
<dbReference type="GO" id="GO:0000455">
    <property type="term" value="P:enzyme-directed rRNA pseudouridine synthesis"/>
    <property type="evidence" value="ECO:0007669"/>
    <property type="project" value="UniProtKB-ARBA"/>
</dbReference>
<proteinExistence type="inferred from homology"/>
<dbReference type="Pfam" id="PF00849">
    <property type="entry name" value="PseudoU_synth_2"/>
    <property type="match status" value="1"/>
</dbReference>
<dbReference type="PANTHER" id="PTHR47683:SF3">
    <property type="entry name" value="RIBOSOMAL LARGE SUBUNIT PSEUDOURIDINE SYNTHASE B"/>
    <property type="match status" value="1"/>
</dbReference>
<dbReference type="PANTHER" id="PTHR47683">
    <property type="entry name" value="PSEUDOURIDINE SYNTHASE FAMILY PROTEIN-RELATED"/>
    <property type="match status" value="1"/>
</dbReference>
<keyword evidence="12" id="KW-1185">Reference proteome</keyword>
<dbReference type="NCBIfam" id="TIGR00093">
    <property type="entry name" value="pseudouridine synthase"/>
    <property type="match status" value="1"/>
</dbReference>
<dbReference type="PROSITE" id="PS01149">
    <property type="entry name" value="PSI_RSU"/>
    <property type="match status" value="1"/>
</dbReference>
<evidence type="ECO:0000256" key="4">
    <source>
        <dbReference type="ARBA" id="ARBA00023235"/>
    </source>
</evidence>
<evidence type="ECO:0000256" key="3">
    <source>
        <dbReference type="ARBA" id="ARBA00022884"/>
    </source>
</evidence>
<dbReference type="InterPro" id="IPR000748">
    <property type="entry name" value="PsdUridine_synth_RsuA/RluB/E/F"/>
</dbReference>
<evidence type="ECO:0000313" key="11">
    <source>
        <dbReference type="EMBL" id="QWT49140.1"/>
    </source>
</evidence>
<feature type="region of interest" description="Disordered" evidence="9">
    <location>
        <begin position="1"/>
        <end position="131"/>
    </location>
</feature>
<dbReference type="NCBIfam" id="NF007976">
    <property type="entry name" value="PRK10700.1"/>
    <property type="match status" value="1"/>
</dbReference>
<dbReference type="CDD" id="cd02556">
    <property type="entry name" value="PseudoU_synth_RluB"/>
    <property type="match status" value="1"/>
</dbReference>
<evidence type="ECO:0000313" key="12">
    <source>
        <dbReference type="Proteomes" id="UP000683428"/>
    </source>
</evidence>